<reference evidence="1" key="1">
    <citation type="journal article" date="2020" name="Nature">
        <title>Giant virus diversity and host interactions through global metagenomics.</title>
        <authorList>
            <person name="Schulz F."/>
            <person name="Roux S."/>
            <person name="Paez-Espino D."/>
            <person name="Jungbluth S."/>
            <person name="Walsh D.A."/>
            <person name="Denef V.J."/>
            <person name="McMahon K.D."/>
            <person name="Konstantinidis K.T."/>
            <person name="Eloe-Fadrosh E.A."/>
            <person name="Kyrpides N.C."/>
            <person name="Woyke T."/>
        </authorList>
    </citation>
    <scope>NUCLEOTIDE SEQUENCE</scope>
    <source>
        <strain evidence="1">GVMAG-M-3300010158-59</strain>
    </source>
</reference>
<protein>
    <submittedName>
        <fullName evidence="1">Uncharacterized protein</fullName>
    </submittedName>
</protein>
<accession>A0A6C0B9N2</accession>
<proteinExistence type="predicted"/>
<dbReference type="AlphaFoldDB" id="A0A6C0B9N2"/>
<evidence type="ECO:0000313" key="1">
    <source>
        <dbReference type="EMBL" id="QHS88957.1"/>
    </source>
</evidence>
<sequence length="139" mass="15818">MANWGTCFSGSNNIHFNFPPIMADGRNFASWQPDAIINERIQKQENIYSNWTYRQYLTNNALQIMKYNNAEACYDLGLPSHEQTNKTPSANVPYLYSSPFDTKNPGYGYCSSNLKSPYLSREQLSARLIAPTIYVPANT</sequence>
<name>A0A6C0B9N2_9ZZZZ</name>
<dbReference type="EMBL" id="MN739103">
    <property type="protein sequence ID" value="QHS88957.1"/>
    <property type="molecule type" value="Genomic_DNA"/>
</dbReference>
<organism evidence="1">
    <name type="scientific">viral metagenome</name>
    <dbReference type="NCBI Taxonomy" id="1070528"/>
    <lineage>
        <taxon>unclassified sequences</taxon>
        <taxon>metagenomes</taxon>
        <taxon>organismal metagenomes</taxon>
    </lineage>
</organism>